<organism evidence="3 4">
    <name type="scientific">Virgibacillus pantothenticus</name>
    <dbReference type="NCBI Taxonomy" id="1473"/>
    <lineage>
        <taxon>Bacteria</taxon>
        <taxon>Bacillati</taxon>
        <taxon>Bacillota</taxon>
        <taxon>Bacilli</taxon>
        <taxon>Bacillales</taxon>
        <taxon>Bacillaceae</taxon>
        <taxon>Virgibacillus</taxon>
    </lineage>
</organism>
<dbReference type="EMBL" id="LGTO01000007">
    <property type="protein sequence ID" value="KNE19996.1"/>
    <property type="molecule type" value="Genomic_DNA"/>
</dbReference>
<evidence type="ECO:0000259" key="2">
    <source>
        <dbReference type="SMART" id="SM00867"/>
    </source>
</evidence>
<evidence type="ECO:0000256" key="1">
    <source>
        <dbReference type="ARBA" id="ARBA00008812"/>
    </source>
</evidence>
<dbReference type="GeneID" id="66870887"/>
<dbReference type="InterPro" id="IPR036761">
    <property type="entry name" value="TTHA0802/YceI-like_sf"/>
</dbReference>
<dbReference type="PANTHER" id="PTHR34406:SF1">
    <property type="entry name" value="PROTEIN YCEI"/>
    <property type="match status" value="1"/>
</dbReference>
<dbReference type="Gene3D" id="2.40.128.110">
    <property type="entry name" value="Lipid/polyisoprenoid-binding, YceI-like"/>
    <property type="match status" value="1"/>
</dbReference>
<proteinExistence type="inferred from homology"/>
<dbReference type="OrthoDB" id="9811006at2"/>
<evidence type="ECO:0000313" key="4">
    <source>
        <dbReference type="Proteomes" id="UP000036780"/>
    </source>
</evidence>
<dbReference type="AlphaFoldDB" id="A0A0L0QN38"/>
<evidence type="ECO:0000313" key="3">
    <source>
        <dbReference type="EMBL" id="KNE19996.1"/>
    </source>
</evidence>
<dbReference type="SUPFAM" id="SSF101874">
    <property type="entry name" value="YceI-like"/>
    <property type="match status" value="1"/>
</dbReference>
<dbReference type="PATRIC" id="fig|1473.5.peg.1993"/>
<protein>
    <recommendedName>
        <fullName evidence="2">Lipid/polyisoprenoid-binding YceI-like domain-containing protein</fullName>
    </recommendedName>
</protein>
<comment type="caution">
    <text evidence="3">The sequence shown here is derived from an EMBL/GenBank/DDBJ whole genome shotgun (WGS) entry which is preliminary data.</text>
</comment>
<dbReference type="SMART" id="SM00867">
    <property type="entry name" value="YceI"/>
    <property type="match status" value="1"/>
</dbReference>
<accession>A0A0L0QN38</accession>
<dbReference type="RefSeq" id="WP_050352562.1">
    <property type="nucleotide sequence ID" value="NZ_BOSN01000001.1"/>
</dbReference>
<gene>
    <name evidence="3" type="ORF">AFK71_16480</name>
</gene>
<name>A0A0L0QN38_VIRPA</name>
<dbReference type="InterPro" id="IPR007372">
    <property type="entry name" value="Lipid/polyisoprenoid-bd_YceI"/>
</dbReference>
<dbReference type="Pfam" id="PF04264">
    <property type="entry name" value="YceI"/>
    <property type="match status" value="1"/>
</dbReference>
<keyword evidence="4" id="KW-1185">Reference proteome</keyword>
<feature type="domain" description="Lipid/polyisoprenoid-binding YceI-like" evidence="2">
    <location>
        <begin position="5"/>
        <end position="175"/>
    </location>
</feature>
<dbReference type="Proteomes" id="UP000036780">
    <property type="component" value="Unassembled WGS sequence"/>
</dbReference>
<dbReference type="PANTHER" id="PTHR34406">
    <property type="entry name" value="PROTEIN YCEI"/>
    <property type="match status" value="1"/>
</dbReference>
<comment type="similarity">
    <text evidence="1">Belongs to the UPF0312 family.</text>
</comment>
<reference evidence="4" key="1">
    <citation type="submission" date="2015-07" db="EMBL/GenBank/DDBJ databases">
        <title>Fjat-10053 dsm26.</title>
        <authorList>
            <person name="Liu B."/>
            <person name="Wang J."/>
            <person name="Zhu Y."/>
            <person name="Liu G."/>
            <person name="Chen Q."/>
            <person name="Chen Z."/>
            <person name="Lan J."/>
            <person name="Che J."/>
            <person name="Ge C."/>
            <person name="Shi H."/>
            <person name="Pan Z."/>
            <person name="Liu X."/>
        </authorList>
    </citation>
    <scope>NUCLEOTIDE SEQUENCE [LARGE SCALE GENOMIC DNA]</scope>
    <source>
        <strain evidence="4">DSM 26</strain>
    </source>
</reference>
<sequence>MTKTVWNVDTIHSEIGFSIKHMMISKAKGRFNSFNGKIEADLDQFTDANIQFTIDVNSIDTRNKDRDDHLRSADFFNVENYPTATFTSTDIQKKSDNQYEVIGDLTLRGTTKTVTLDVIVAGQSKDPMSGNMVAGFSGETTISRKDFGLTWNTAIETGGVLLGDDVKISFEIEAHKQA</sequence>